<dbReference type="Proteomes" id="UP000828390">
    <property type="component" value="Unassembled WGS sequence"/>
</dbReference>
<feature type="region of interest" description="Disordered" evidence="1">
    <location>
        <begin position="79"/>
        <end position="101"/>
    </location>
</feature>
<evidence type="ECO:0000256" key="1">
    <source>
        <dbReference type="SAM" id="MobiDB-lite"/>
    </source>
</evidence>
<evidence type="ECO:0000313" key="2">
    <source>
        <dbReference type="EMBL" id="KAH3728989.1"/>
    </source>
</evidence>
<reference evidence="2" key="1">
    <citation type="journal article" date="2019" name="bioRxiv">
        <title>The Genome of the Zebra Mussel, Dreissena polymorpha: A Resource for Invasive Species Research.</title>
        <authorList>
            <person name="McCartney M.A."/>
            <person name="Auch B."/>
            <person name="Kono T."/>
            <person name="Mallez S."/>
            <person name="Zhang Y."/>
            <person name="Obille A."/>
            <person name="Becker A."/>
            <person name="Abrahante J.E."/>
            <person name="Garbe J."/>
            <person name="Badalamenti J.P."/>
            <person name="Herman A."/>
            <person name="Mangelson H."/>
            <person name="Liachko I."/>
            <person name="Sullivan S."/>
            <person name="Sone E.D."/>
            <person name="Koren S."/>
            <person name="Silverstein K.A.T."/>
            <person name="Beckman K.B."/>
            <person name="Gohl D.M."/>
        </authorList>
    </citation>
    <scope>NUCLEOTIDE SEQUENCE</scope>
    <source>
        <strain evidence="2">Duluth1</strain>
        <tissue evidence="2">Whole animal</tissue>
    </source>
</reference>
<reference evidence="2" key="2">
    <citation type="submission" date="2020-11" db="EMBL/GenBank/DDBJ databases">
        <authorList>
            <person name="McCartney M.A."/>
            <person name="Auch B."/>
            <person name="Kono T."/>
            <person name="Mallez S."/>
            <person name="Becker A."/>
            <person name="Gohl D.M."/>
            <person name="Silverstein K.A.T."/>
            <person name="Koren S."/>
            <person name="Bechman K.B."/>
            <person name="Herman A."/>
            <person name="Abrahante J.E."/>
            <person name="Garbe J."/>
        </authorList>
    </citation>
    <scope>NUCLEOTIDE SEQUENCE</scope>
    <source>
        <strain evidence="2">Duluth1</strain>
        <tissue evidence="2">Whole animal</tissue>
    </source>
</reference>
<protein>
    <submittedName>
        <fullName evidence="2">Uncharacterized protein</fullName>
    </submittedName>
</protein>
<dbReference type="AlphaFoldDB" id="A0A9D4CP25"/>
<accession>A0A9D4CP25</accession>
<comment type="caution">
    <text evidence="2">The sequence shown here is derived from an EMBL/GenBank/DDBJ whole genome shotgun (WGS) entry which is preliminary data.</text>
</comment>
<dbReference type="EMBL" id="JAIWYP010000012">
    <property type="protein sequence ID" value="KAH3728989.1"/>
    <property type="molecule type" value="Genomic_DNA"/>
</dbReference>
<organism evidence="2 3">
    <name type="scientific">Dreissena polymorpha</name>
    <name type="common">Zebra mussel</name>
    <name type="synonym">Mytilus polymorpha</name>
    <dbReference type="NCBI Taxonomy" id="45954"/>
    <lineage>
        <taxon>Eukaryota</taxon>
        <taxon>Metazoa</taxon>
        <taxon>Spiralia</taxon>
        <taxon>Lophotrochozoa</taxon>
        <taxon>Mollusca</taxon>
        <taxon>Bivalvia</taxon>
        <taxon>Autobranchia</taxon>
        <taxon>Heteroconchia</taxon>
        <taxon>Euheterodonta</taxon>
        <taxon>Imparidentia</taxon>
        <taxon>Neoheterodontei</taxon>
        <taxon>Myida</taxon>
        <taxon>Dreissenoidea</taxon>
        <taxon>Dreissenidae</taxon>
        <taxon>Dreissena</taxon>
    </lineage>
</organism>
<sequence length="118" mass="13939">MEQTRTARVNREKIQIRYPAKLYINGRPIKNMFPEWFDILRESRTTGFQKYTTTSTKSYPLPHNDQTEPITITKYIHHQSADREQNTQNTPTIADNKESADGVKSIGARYREEWRHVV</sequence>
<evidence type="ECO:0000313" key="3">
    <source>
        <dbReference type="Proteomes" id="UP000828390"/>
    </source>
</evidence>
<proteinExistence type="predicted"/>
<keyword evidence="3" id="KW-1185">Reference proteome</keyword>
<gene>
    <name evidence="2" type="ORF">DPMN_054952</name>
</gene>
<name>A0A9D4CP25_DREPO</name>